<dbReference type="PANTHER" id="PTHR22600:SF57">
    <property type="entry name" value="BETA-N-ACETYLHEXOSAMINIDASE"/>
    <property type="match status" value="1"/>
</dbReference>
<dbReference type="InterPro" id="IPR029018">
    <property type="entry name" value="Hex-like_dom2"/>
</dbReference>
<dbReference type="InterPro" id="IPR017853">
    <property type="entry name" value="GH"/>
</dbReference>
<keyword evidence="5" id="KW-0326">Glycosidase</keyword>
<organism evidence="9 10">
    <name type="scientific">Oceaniferula marina</name>
    <dbReference type="NCBI Taxonomy" id="2748318"/>
    <lineage>
        <taxon>Bacteria</taxon>
        <taxon>Pseudomonadati</taxon>
        <taxon>Verrucomicrobiota</taxon>
        <taxon>Verrucomicrobiia</taxon>
        <taxon>Verrucomicrobiales</taxon>
        <taxon>Verrucomicrobiaceae</taxon>
        <taxon>Oceaniferula</taxon>
    </lineage>
</organism>
<feature type="domain" description="Beta-hexosaminidase bacterial type N-terminal" evidence="8">
    <location>
        <begin position="40"/>
        <end position="163"/>
    </location>
</feature>
<evidence type="ECO:0000313" key="10">
    <source>
        <dbReference type="Proteomes" id="UP000557872"/>
    </source>
</evidence>
<sequence>MLSSRLFSSFISLLHPITFSSITICVASWVLFTSTSGEAGIVPLPASIEIRQGSYSLSGEVIYQCPEEWVPALELGLARLSAHSTLDLKKGASAIVKVSKDAKLPKREAYTLEVNAQGIEVKARSEAGVFYACQTLLQAIQQNVYDPGKEWKSLTVPQMLVEDTPRFAWRGLMLDSSRHFQTVEEVKRFIDLMAVHKLNVFHWHLTDSHGWRFESKKYPELTKKGAWRMQPGYPEKGKNRRYGGFYTQAEIKEVIAYAKERMITIVPEIDMPGHCFAMVAAYPQLGCLGKPQEVSHFFTYPAVAQKFPNVKGTDVLCVGKDETLKVCRNILDEVMELFPSKFIHIGGDEVNKSHWKRCSQCQKHMKTNGLANEHELQSWFIQQLDHYITQKNRRMIGWDEILEGGLAKNATVMSWQGEHGGIKAAKMGHDVVMSPQTYIYLDHGQSHSPLEPPHWPGHKPLDRVYSYQPVPKSLNDQEASHIIGVQANVWTVFIHENWLLDLQTWPRAAALAEVGWTPQALRKWDDFYQRMSVSHRKRLDALGVNYWWENAKPIGEWKPEGLKSDSQISELSYDMTKLIEAGQSSDIHIVFQYKRGAHALRIESVALLENDRVLSEDRHKGVAGSTHKRNRYTIPAFTPRKGARYVLHVKAYGDQGADSHGVLTMSKVQTKRVK</sequence>
<dbReference type="GO" id="GO:0005975">
    <property type="term" value="P:carbohydrate metabolic process"/>
    <property type="evidence" value="ECO:0007669"/>
    <property type="project" value="InterPro"/>
</dbReference>
<evidence type="ECO:0000256" key="5">
    <source>
        <dbReference type="ARBA" id="ARBA00023295"/>
    </source>
</evidence>
<dbReference type="PRINTS" id="PR00738">
    <property type="entry name" value="GLHYDRLASE20"/>
</dbReference>
<keyword evidence="10" id="KW-1185">Reference proteome</keyword>
<keyword evidence="4 9" id="KW-0378">Hydrolase</keyword>
<dbReference type="SUPFAM" id="SSF55545">
    <property type="entry name" value="beta-N-acetylhexosaminidase-like domain"/>
    <property type="match status" value="1"/>
</dbReference>
<dbReference type="Proteomes" id="UP000557872">
    <property type="component" value="Unassembled WGS sequence"/>
</dbReference>
<dbReference type="Gene3D" id="3.20.20.80">
    <property type="entry name" value="Glycosidases"/>
    <property type="match status" value="1"/>
</dbReference>
<dbReference type="InterPro" id="IPR025705">
    <property type="entry name" value="Beta_hexosaminidase_sua/sub"/>
</dbReference>
<evidence type="ECO:0000256" key="4">
    <source>
        <dbReference type="ARBA" id="ARBA00022801"/>
    </source>
</evidence>
<dbReference type="CDD" id="cd06563">
    <property type="entry name" value="GH20_chitobiase-like"/>
    <property type="match status" value="1"/>
</dbReference>
<dbReference type="GO" id="GO:0016020">
    <property type="term" value="C:membrane"/>
    <property type="evidence" value="ECO:0007669"/>
    <property type="project" value="TreeGrafter"/>
</dbReference>
<proteinExistence type="inferred from homology"/>
<dbReference type="Pfam" id="PF00728">
    <property type="entry name" value="Glyco_hydro_20"/>
    <property type="match status" value="1"/>
</dbReference>
<comment type="caution">
    <text evidence="9">The sequence shown here is derived from an EMBL/GenBank/DDBJ whole genome shotgun (WGS) entry which is preliminary data.</text>
</comment>
<feature type="domain" description="Glycoside hydrolase family 20 catalytic" evidence="7">
    <location>
        <begin position="167"/>
        <end position="518"/>
    </location>
</feature>
<dbReference type="GO" id="GO:0004563">
    <property type="term" value="F:beta-N-acetylhexosaminidase activity"/>
    <property type="evidence" value="ECO:0007669"/>
    <property type="project" value="UniProtKB-EC"/>
</dbReference>
<dbReference type="PANTHER" id="PTHR22600">
    <property type="entry name" value="BETA-HEXOSAMINIDASE"/>
    <property type="match status" value="1"/>
</dbReference>
<evidence type="ECO:0000256" key="3">
    <source>
        <dbReference type="ARBA" id="ARBA00012663"/>
    </source>
</evidence>
<dbReference type="InterPro" id="IPR015883">
    <property type="entry name" value="Glyco_hydro_20_cat"/>
</dbReference>
<dbReference type="EMBL" id="JACBAZ010000001">
    <property type="protein sequence ID" value="NWK54726.1"/>
    <property type="molecule type" value="Genomic_DNA"/>
</dbReference>
<gene>
    <name evidence="9" type="ORF">HW115_03840</name>
</gene>
<evidence type="ECO:0000313" key="9">
    <source>
        <dbReference type="EMBL" id="NWK54726.1"/>
    </source>
</evidence>
<protein>
    <recommendedName>
        <fullName evidence="3">beta-N-acetylhexosaminidase</fullName>
        <ecNumber evidence="3">3.2.1.52</ecNumber>
    </recommendedName>
</protein>
<evidence type="ECO:0000256" key="2">
    <source>
        <dbReference type="ARBA" id="ARBA00006285"/>
    </source>
</evidence>
<accession>A0A851GBC9</accession>
<dbReference type="EC" id="3.2.1.52" evidence="3"/>
<dbReference type="Pfam" id="PF02838">
    <property type="entry name" value="Glyco_hydro_20b"/>
    <property type="match status" value="1"/>
</dbReference>
<dbReference type="RefSeq" id="WP_178931236.1">
    <property type="nucleotide sequence ID" value="NZ_JACBAZ010000001.1"/>
</dbReference>
<evidence type="ECO:0000259" key="8">
    <source>
        <dbReference type="Pfam" id="PF02838"/>
    </source>
</evidence>
<dbReference type="SUPFAM" id="SSF51445">
    <property type="entry name" value="(Trans)glycosidases"/>
    <property type="match status" value="1"/>
</dbReference>
<dbReference type="AlphaFoldDB" id="A0A851GBC9"/>
<evidence type="ECO:0000256" key="1">
    <source>
        <dbReference type="ARBA" id="ARBA00001231"/>
    </source>
</evidence>
<comment type="similarity">
    <text evidence="2">Belongs to the glycosyl hydrolase 20 family.</text>
</comment>
<comment type="catalytic activity">
    <reaction evidence="1">
        <text>Hydrolysis of terminal non-reducing N-acetyl-D-hexosamine residues in N-acetyl-beta-D-hexosaminides.</text>
        <dbReference type="EC" id="3.2.1.52"/>
    </reaction>
</comment>
<name>A0A851GBC9_9BACT</name>
<dbReference type="GO" id="GO:0030203">
    <property type="term" value="P:glycosaminoglycan metabolic process"/>
    <property type="evidence" value="ECO:0007669"/>
    <property type="project" value="TreeGrafter"/>
</dbReference>
<dbReference type="InterPro" id="IPR015882">
    <property type="entry name" value="HEX_bac_N"/>
</dbReference>
<reference evidence="9 10" key="1">
    <citation type="submission" date="2020-07" db="EMBL/GenBank/DDBJ databases">
        <title>Roseicoccus Jingziensis gen. nov., sp. nov., isolated from coastal seawater.</title>
        <authorList>
            <person name="Feng X."/>
        </authorList>
    </citation>
    <scope>NUCLEOTIDE SEQUENCE [LARGE SCALE GENOMIC DNA]</scope>
    <source>
        <strain evidence="9 10">N1E253</strain>
    </source>
</reference>
<feature type="active site" description="Proton donor" evidence="6">
    <location>
        <position position="349"/>
    </location>
</feature>
<evidence type="ECO:0000256" key="6">
    <source>
        <dbReference type="PIRSR" id="PIRSR625705-1"/>
    </source>
</evidence>
<dbReference type="Gene3D" id="3.30.379.10">
    <property type="entry name" value="Chitobiase/beta-hexosaminidase domain 2-like"/>
    <property type="match status" value="1"/>
</dbReference>
<evidence type="ECO:0000259" key="7">
    <source>
        <dbReference type="Pfam" id="PF00728"/>
    </source>
</evidence>